<sequence length="187" mass="20168">MRSFATLLICSLLVFQAFSSPVFLSNAMAYPVNDYPEPYTDIPFVDLPSVDYPEPYIHTPSINLPPPNYPRAYVRTPYINRPTLNGYNNPLKMNPYQLTNNLINRNPVSSAIKMGTDIATLPLDYASHVIGGIANTASNVINDMAHGRFLNVIGDLAQGGLGHMVGDLGLATNLMNDAAGLAGSVVG</sequence>
<organism evidence="1 2">
    <name type="scientific">Rhabditophanes sp. KR3021</name>
    <dbReference type="NCBI Taxonomy" id="114890"/>
    <lineage>
        <taxon>Eukaryota</taxon>
        <taxon>Metazoa</taxon>
        <taxon>Ecdysozoa</taxon>
        <taxon>Nematoda</taxon>
        <taxon>Chromadorea</taxon>
        <taxon>Rhabditida</taxon>
        <taxon>Tylenchina</taxon>
        <taxon>Panagrolaimomorpha</taxon>
        <taxon>Strongyloidoidea</taxon>
        <taxon>Alloionematidae</taxon>
        <taxon>Rhabditophanes</taxon>
    </lineage>
</organism>
<protein>
    <submittedName>
        <fullName evidence="2">Secreted protein</fullName>
    </submittedName>
</protein>
<dbReference type="Proteomes" id="UP000095286">
    <property type="component" value="Unplaced"/>
</dbReference>
<evidence type="ECO:0000313" key="1">
    <source>
        <dbReference type="Proteomes" id="UP000095286"/>
    </source>
</evidence>
<proteinExistence type="predicted"/>
<name>A0AC35UHF9_9BILA</name>
<dbReference type="WBParaSite" id="RSKR_0001089500.1">
    <property type="protein sequence ID" value="RSKR_0001089500.1"/>
    <property type="gene ID" value="RSKR_0001089500"/>
</dbReference>
<reference evidence="2" key="1">
    <citation type="submission" date="2016-11" db="UniProtKB">
        <authorList>
            <consortium name="WormBaseParasite"/>
        </authorList>
    </citation>
    <scope>IDENTIFICATION</scope>
    <source>
        <strain evidence="2">KR3021</strain>
    </source>
</reference>
<evidence type="ECO:0000313" key="2">
    <source>
        <dbReference type="WBParaSite" id="RSKR_0001089500.1"/>
    </source>
</evidence>
<accession>A0AC35UHF9</accession>